<gene>
    <name evidence="1" type="ORF">Moror_2227</name>
</gene>
<dbReference type="KEGG" id="mrr:Moror_2227"/>
<protein>
    <submittedName>
        <fullName evidence="1">Uncharacterized protein</fullName>
    </submittedName>
</protein>
<reference evidence="1 2" key="1">
    <citation type="journal article" date="2014" name="BMC Genomics">
        <title>Genome and secretome analysis of the hemibiotrophic fungal pathogen, Moniliophthora roreri, which causes frosty pod rot disease of cacao: mechanisms of the biotrophic and necrotrophic phases.</title>
        <authorList>
            <person name="Meinhardt L.W."/>
            <person name="Costa G.G.L."/>
            <person name="Thomazella D.P.T."/>
            <person name="Teixeira P.J.P.L."/>
            <person name="Carazzolle M.F."/>
            <person name="Schuster S.C."/>
            <person name="Carlson J.E."/>
            <person name="Guiltinan M.J."/>
            <person name="Mieczkowski P."/>
            <person name="Farmer A."/>
            <person name="Ramaraj T."/>
            <person name="Crozier J."/>
            <person name="Davis R.E."/>
            <person name="Shao J."/>
            <person name="Melnick R.L."/>
            <person name="Pereira G.A.G."/>
            <person name="Bailey B.A."/>
        </authorList>
    </citation>
    <scope>NUCLEOTIDE SEQUENCE [LARGE SCALE GENOMIC DNA]</scope>
    <source>
        <strain evidence="1 2">MCA 2997</strain>
    </source>
</reference>
<name>V2WQ32_MONRO</name>
<proteinExistence type="predicted"/>
<keyword evidence="2" id="KW-1185">Reference proteome</keyword>
<accession>V2WQ32</accession>
<evidence type="ECO:0000313" key="2">
    <source>
        <dbReference type="Proteomes" id="UP000017559"/>
    </source>
</evidence>
<comment type="caution">
    <text evidence="1">The sequence shown here is derived from an EMBL/GenBank/DDBJ whole genome shotgun (WGS) entry which is preliminary data.</text>
</comment>
<dbReference type="Proteomes" id="UP000017559">
    <property type="component" value="Unassembled WGS sequence"/>
</dbReference>
<organism evidence="1 2">
    <name type="scientific">Moniliophthora roreri (strain MCA 2997)</name>
    <name type="common">Cocoa frosty pod rot fungus</name>
    <name type="synonym">Crinipellis roreri</name>
    <dbReference type="NCBI Taxonomy" id="1381753"/>
    <lineage>
        <taxon>Eukaryota</taxon>
        <taxon>Fungi</taxon>
        <taxon>Dikarya</taxon>
        <taxon>Basidiomycota</taxon>
        <taxon>Agaricomycotina</taxon>
        <taxon>Agaricomycetes</taxon>
        <taxon>Agaricomycetidae</taxon>
        <taxon>Agaricales</taxon>
        <taxon>Marasmiineae</taxon>
        <taxon>Marasmiaceae</taxon>
        <taxon>Moniliophthora</taxon>
    </lineage>
</organism>
<sequence>MDGLRLSTVFRRCSHVSVAQALRNPSKMEKRANPSPTSFDILYSSLPMLVPVAQKMTQATRNEPENRADVNQILNPTRKELMPEEINFKIWRSCKEAGA</sequence>
<dbReference type="HOGENOM" id="CLU_2320975_0_0_1"/>
<evidence type="ECO:0000313" key="1">
    <source>
        <dbReference type="EMBL" id="ESK82335.1"/>
    </source>
</evidence>
<dbReference type="EMBL" id="AWSO01001968">
    <property type="protein sequence ID" value="ESK82335.1"/>
    <property type="molecule type" value="Genomic_DNA"/>
</dbReference>
<dbReference type="AlphaFoldDB" id="V2WQ32"/>